<dbReference type="CDD" id="cd01392">
    <property type="entry name" value="HTH_LacI"/>
    <property type="match status" value="1"/>
</dbReference>
<evidence type="ECO:0000256" key="2">
    <source>
        <dbReference type="ARBA" id="ARBA00023125"/>
    </source>
</evidence>
<dbReference type="SUPFAM" id="SSF53822">
    <property type="entry name" value="Periplasmic binding protein-like I"/>
    <property type="match status" value="1"/>
</dbReference>
<feature type="domain" description="HTH lacI-type" evidence="4">
    <location>
        <begin position="10"/>
        <end position="64"/>
    </location>
</feature>
<dbReference type="InterPro" id="IPR046335">
    <property type="entry name" value="LacI/GalR-like_sensor"/>
</dbReference>
<dbReference type="SUPFAM" id="SSF47413">
    <property type="entry name" value="lambda repressor-like DNA-binding domains"/>
    <property type="match status" value="1"/>
</dbReference>
<dbReference type="CDD" id="cd06267">
    <property type="entry name" value="PBP1_LacI_sugar_binding-like"/>
    <property type="match status" value="1"/>
</dbReference>
<gene>
    <name evidence="5" type="ORF">OKJ99_33600</name>
</gene>
<proteinExistence type="predicted"/>
<dbReference type="Pfam" id="PF13377">
    <property type="entry name" value="Peripla_BP_3"/>
    <property type="match status" value="1"/>
</dbReference>
<keyword evidence="2" id="KW-0238">DNA-binding</keyword>
<dbReference type="Pfam" id="PF00356">
    <property type="entry name" value="LacI"/>
    <property type="match status" value="1"/>
</dbReference>
<dbReference type="InterPro" id="IPR028082">
    <property type="entry name" value="Peripla_BP_I"/>
</dbReference>
<dbReference type="InterPro" id="IPR010982">
    <property type="entry name" value="Lambda_DNA-bd_dom_sf"/>
</dbReference>
<comment type="caution">
    <text evidence="5">The sequence shown here is derived from an EMBL/GenBank/DDBJ whole genome shotgun (WGS) entry which is preliminary data.</text>
</comment>
<dbReference type="EMBL" id="JAOZYC010000164">
    <property type="protein sequence ID" value="MEB8342440.1"/>
    <property type="molecule type" value="Genomic_DNA"/>
</dbReference>
<dbReference type="PANTHER" id="PTHR30146:SF155">
    <property type="entry name" value="ALANINE RACEMASE"/>
    <property type="match status" value="1"/>
</dbReference>
<name>A0ABU6FEG7_9ACTN</name>
<organism evidence="5 6">
    <name type="scientific">Streptomyces endophyticus</name>
    <dbReference type="NCBI Taxonomy" id="714166"/>
    <lineage>
        <taxon>Bacteria</taxon>
        <taxon>Bacillati</taxon>
        <taxon>Actinomycetota</taxon>
        <taxon>Actinomycetes</taxon>
        <taxon>Kitasatosporales</taxon>
        <taxon>Streptomycetaceae</taxon>
        <taxon>Streptomyces</taxon>
    </lineage>
</organism>
<keyword evidence="1" id="KW-0805">Transcription regulation</keyword>
<keyword evidence="6" id="KW-1185">Reference proteome</keyword>
<dbReference type="SMART" id="SM00354">
    <property type="entry name" value="HTH_LACI"/>
    <property type="match status" value="1"/>
</dbReference>
<dbReference type="Proteomes" id="UP001354931">
    <property type="component" value="Unassembled WGS sequence"/>
</dbReference>
<evidence type="ECO:0000313" key="6">
    <source>
        <dbReference type="Proteomes" id="UP001354931"/>
    </source>
</evidence>
<reference evidence="5 6" key="1">
    <citation type="submission" date="2022-10" db="EMBL/GenBank/DDBJ databases">
        <authorList>
            <person name="Xie J."/>
            <person name="Shen N."/>
        </authorList>
    </citation>
    <scope>NUCLEOTIDE SEQUENCE [LARGE SCALE GENOMIC DNA]</scope>
    <source>
        <strain evidence="5 6">YIM65594</strain>
    </source>
</reference>
<keyword evidence="3" id="KW-0804">Transcription</keyword>
<evidence type="ECO:0000259" key="4">
    <source>
        <dbReference type="PROSITE" id="PS50932"/>
    </source>
</evidence>
<evidence type="ECO:0000256" key="3">
    <source>
        <dbReference type="ARBA" id="ARBA00023163"/>
    </source>
</evidence>
<accession>A0ABU6FEG7</accession>
<evidence type="ECO:0000256" key="1">
    <source>
        <dbReference type="ARBA" id="ARBA00023015"/>
    </source>
</evidence>
<dbReference type="Gene3D" id="1.10.260.40">
    <property type="entry name" value="lambda repressor-like DNA-binding domains"/>
    <property type="match status" value="1"/>
</dbReference>
<dbReference type="InterPro" id="IPR000843">
    <property type="entry name" value="HTH_LacI"/>
</dbReference>
<dbReference type="PANTHER" id="PTHR30146">
    <property type="entry name" value="LACI-RELATED TRANSCRIPTIONAL REPRESSOR"/>
    <property type="match status" value="1"/>
</dbReference>
<sequence length="340" mass="36049">MSVPNRSRRPTIKDVAAEAGVSPAAVSKAFNGTGRISEQTRLRIQEAATGLGWSPNAAASALRRSRSHTIALVVRRPSDVLGTDPHFSELINGLESELAPRGYGLLLHLVADGDEEGRLYERLAAEGRVDGAVLTESRIDDPRPVQLRRLGLPFVLLGGPDGVMLSHQETGVTEAVEHLLALGHRRIGYVSGPPELVHSRFRQGVFTDVLDRSGLAPVAVIPTDFGAEAAIAATERLLALSPRPTAIVYANDSMAMCGIGAAQRAGLSVPGELSVIGYDDLPLGRWLHPRLTTVDQRVTVVGAAAARVLLAEVGEERVPAPELAESPRLVVRESTGPASP</sequence>
<dbReference type="PROSITE" id="PS50932">
    <property type="entry name" value="HTH_LACI_2"/>
    <property type="match status" value="1"/>
</dbReference>
<evidence type="ECO:0000313" key="5">
    <source>
        <dbReference type="EMBL" id="MEB8342440.1"/>
    </source>
</evidence>
<protein>
    <submittedName>
        <fullName evidence="5">LacI family transcriptional regulator</fullName>
    </submittedName>
</protein>
<dbReference type="Gene3D" id="3.40.50.2300">
    <property type="match status" value="2"/>
</dbReference>